<dbReference type="RefSeq" id="WP_265617783.1">
    <property type="nucleotide sequence ID" value="NZ_JAPFRD010000011.1"/>
</dbReference>
<dbReference type="Proteomes" id="UP001142810">
    <property type="component" value="Unassembled WGS sequence"/>
</dbReference>
<reference evidence="3" key="1">
    <citation type="submission" date="2022-11" db="EMBL/GenBank/DDBJ databases">
        <title>Alteromonas sp. nov., isolated from sea water of the Qingdao.</title>
        <authorList>
            <person name="Wang Q."/>
        </authorList>
    </citation>
    <scope>NUCLEOTIDE SEQUENCE</scope>
    <source>
        <strain evidence="3">ASW11-7</strain>
    </source>
</reference>
<feature type="signal peptide" evidence="1">
    <location>
        <begin position="1"/>
        <end position="19"/>
    </location>
</feature>
<sequence length="189" mass="20486">MTLKSLIAIAWVLSAPVFAQWQIDADASSLHFVSTKNAQVIEVHRFDALSGSLDKSGKLSVKVPLDSVNTNIEIRDTRMQEKLFEVAKFPHATFTAQVPEPLMNVESGKVIQGEVRGTLELHGKQAPATFNVSVARNDTMMTVTTVSPTVIDANAFDLGQGVEVLKEIASLSSITLSVPVTFSVTFTQQ</sequence>
<dbReference type="Pfam" id="PF04264">
    <property type="entry name" value="YceI"/>
    <property type="match status" value="1"/>
</dbReference>
<evidence type="ECO:0000259" key="2">
    <source>
        <dbReference type="SMART" id="SM00867"/>
    </source>
</evidence>
<dbReference type="SUPFAM" id="SSF101874">
    <property type="entry name" value="YceI-like"/>
    <property type="match status" value="1"/>
</dbReference>
<dbReference type="InterPro" id="IPR036761">
    <property type="entry name" value="TTHA0802/YceI-like_sf"/>
</dbReference>
<protein>
    <submittedName>
        <fullName evidence="3">YceI family protein</fullName>
    </submittedName>
</protein>
<dbReference type="InterPro" id="IPR007372">
    <property type="entry name" value="Lipid/polyisoprenoid-bd_YceI"/>
</dbReference>
<dbReference type="SMART" id="SM00867">
    <property type="entry name" value="YceI"/>
    <property type="match status" value="1"/>
</dbReference>
<evidence type="ECO:0000313" key="4">
    <source>
        <dbReference type="Proteomes" id="UP001142810"/>
    </source>
</evidence>
<name>A0ABT3P933_9ALTE</name>
<proteinExistence type="predicted"/>
<feature type="domain" description="Lipid/polyisoprenoid-binding YceI-like" evidence="2">
    <location>
        <begin position="20"/>
        <end position="187"/>
    </location>
</feature>
<dbReference type="EMBL" id="JAPFRD010000011">
    <property type="protein sequence ID" value="MCW8109035.1"/>
    <property type="molecule type" value="Genomic_DNA"/>
</dbReference>
<comment type="caution">
    <text evidence="3">The sequence shown here is derived from an EMBL/GenBank/DDBJ whole genome shotgun (WGS) entry which is preliminary data.</text>
</comment>
<evidence type="ECO:0000313" key="3">
    <source>
        <dbReference type="EMBL" id="MCW8109035.1"/>
    </source>
</evidence>
<accession>A0ABT3P933</accession>
<keyword evidence="4" id="KW-1185">Reference proteome</keyword>
<dbReference type="PANTHER" id="PTHR34406:SF1">
    <property type="entry name" value="PROTEIN YCEI"/>
    <property type="match status" value="1"/>
</dbReference>
<dbReference type="PIRSF" id="PIRSF029811">
    <property type="entry name" value="UCP029811"/>
    <property type="match status" value="1"/>
</dbReference>
<organism evidence="3 4">
    <name type="scientific">Alteromonas aquimaris</name>
    <dbReference type="NCBI Taxonomy" id="2998417"/>
    <lineage>
        <taxon>Bacteria</taxon>
        <taxon>Pseudomonadati</taxon>
        <taxon>Pseudomonadota</taxon>
        <taxon>Gammaproteobacteria</taxon>
        <taxon>Alteromonadales</taxon>
        <taxon>Alteromonadaceae</taxon>
        <taxon>Alteromonas/Salinimonas group</taxon>
        <taxon>Alteromonas</taxon>
    </lineage>
</organism>
<feature type="chain" id="PRO_5045131854" evidence="1">
    <location>
        <begin position="20"/>
        <end position="189"/>
    </location>
</feature>
<evidence type="ECO:0000256" key="1">
    <source>
        <dbReference type="SAM" id="SignalP"/>
    </source>
</evidence>
<dbReference type="PANTHER" id="PTHR34406">
    <property type="entry name" value="PROTEIN YCEI"/>
    <property type="match status" value="1"/>
</dbReference>
<dbReference type="Gene3D" id="2.40.128.110">
    <property type="entry name" value="Lipid/polyisoprenoid-binding, YceI-like"/>
    <property type="match status" value="1"/>
</dbReference>
<gene>
    <name evidence="3" type="ORF">OPS25_11065</name>
</gene>
<dbReference type="InterPro" id="IPR027016">
    <property type="entry name" value="UCP029811"/>
</dbReference>
<keyword evidence="1" id="KW-0732">Signal</keyword>